<organism evidence="3 4">
    <name type="scientific">Oxynema aestuarii AP17</name>
    <dbReference type="NCBI Taxonomy" id="2064643"/>
    <lineage>
        <taxon>Bacteria</taxon>
        <taxon>Bacillati</taxon>
        <taxon>Cyanobacteriota</taxon>
        <taxon>Cyanophyceae</taxon>
        <taxon>Oscillatoriophycideae</taxon>
        <taxon>Oscillatoriales</taxon>
        <taxon>Oscillatoriaceae</taxon>
        <taxon>Oxynema</taxon>
        <taxon>Oxynema aestuarii</taxon>
    </lineage>
</organism>
<dbReference type="InterPro" id="IPR028098">
    <property type="entry name" value="Glyco_trans_4-like_N"/>
</dbReference>
<dbReference type="PANTHER" id="PTHR45947">
    <property type="entry name" value="SULFOQUINOVOSYL TRANSFERASE SQD2"/>
    <property type="match status" value="1"/>
</dbReference>
<dbReference type="Pfam" id="PF13439">
    <property type="entry name" value="Glyco_transf_4"/>
    <property type="match status" value="1"/>
</dbReference>
<dbReference type="Pfam" id="PF00534">
    <property type="entry name" value="Glycos_transf_1"/>
    <property type="match status" value="1"/>
</dbReference>
<gene>
    <name evidence="3" type="ORF">HCG48_19410</name>
</gene>
<protein>
    <submittedName>
        <fullName evidence="3">Glycosyltransferase</fullName>
    </submittedName>
</protein>
<dbReference type="GO" id="GO:0016757">
    <property type="term" value="F:glycosyltransferase activity"/>
    <property type="evidence" value="ECO:0007669"/>
    <property type="project" value="InterPro"/>
</dbReference>
<dbReference type="Proteomes" id="UP000500857">
    <property type="component" value="Chromosome"/>
</dbReference>
<evidence type="ECO:0000313" key="4">
    <source>
        <dbReference type="Proteomes" id="UP000500857"/>
    </source>
</evidence>
<dbReference type="InterPro" id="IPR050194">
    <property type="entry name" value="Glycosyltransferase_grp1"/>
</dbReference>
<dbReference type="RefSeq" id="WP_168570632.1">
    <property type="nucleotide sequence ID" value="NZ_CP051167.1"/>
</dbReference>
<sequence>MVKILMVAPYLGSVYGGTYKAFIELVKTVNNFEKVTVDIITTNANGSGKLDVILEEWIHESNYKIKYFSCFHKYDFIISFSLLKWIFQHINEYKLVHTNTVFAPQILFIHWICQFVKIPYLVTPHGMLEPWAMSYKAWKKKLYYLFFEKPALKKARLIQTLASSESKQLNLLGIKHSIVIPNGIHRREFETPIKPDVFYQHFPNTINKTLILFLGRIDPKKGLDLLAPAFAKAHKQFPQTHLIVAGPDSIGFMSKAHNYFANSGCLDAVTFTGMLTGQLKYAALAAASLYVAPSYSEGFSMSVLEGMASGLPCIITTGCNFPEAATAKAAHVVDINTDAIADALIECLSDPPKAKEMGDRARDFIFANYTWERAAKKLIDVYQTIIEGKPLPEDLTQSNEVFSL</sequence>
<reference evidence="3 4" key="1">
    <citation type="submission" date="2020-04" db="EMBL/GenBank/DDBJ databases">
        <authorList>
            <person name="Basu S."/>
            <person name="Maruthanayagam V."/>
            <person name="Chakraborty S."/>
            <person name="Pramanik A."/>
            <person name="Mukherjee J."/>
            <person name="Brink B."/>
        </authorList>
    </citation>
    <scope>NUCLEOTIDE SEQUENCE [LARGE SCALE GENOMIC DNA]</scope>
    <source>
        <strain evidence="3 4">AP17</strain>
    </source>
</reference>
<keyword evidence="4" id="KW-1185">Reference proteome</keyword>
<dbReference type="PANTHER" id="PTHR45947:SF3">
    <property type="entry name" value="SULFOQUINOVOSYL TRANSFERASE SQD2"/>
    <property type="match status" value="1"/>
</dbReference>
<feature type="domain" description="Glycosyltransferase subfamily 4-like N-terminal" evidence="2">
    <location>
        <begin position="33"/>
        <end position="185"/>
    </location>
</feature>
<keyword evidence="3" id="KW-0808">Transferase</keyword>
<feature type="domain" description="Glycosyl transferase family 1" evidence="1">
    <location>
        <begin position="207"/>
        <end position="363"/>
    </location>
</feature>
<dbReference type="SUPFAM" id="SSF53756">
    <property type="entry name" value="UDP-Glycosyltransferase/glycogen phosphorylase"/>
    <property type="match status" value="1"/>
</dbReference>
<dbReference type="EMBL" id="CP051167">
    <property type="protein sequence ID" value="QIZ72484.1"/>
    <property type="molecule type" value="Genomic_DNA"/>
</dbReference>
<dbReference type="InterPro" id="IPR001296">
    <property type="entry name" value="Glyco_trans_1"/>
</dbReference>
<evidence type="ECO:0000259" key="2">
    <source>
        <dbReference type="Pfam" id="PF13439"/>
    </source>
</evidence>
<accession>A0A6H1U0X0</accession>
<proteinExistence type="predicted"/>
<dbReference type="AlphaFoldDB" id="A0A6H1U0X0"/>
<dbReference type="Gene3D" id="3.40.50.2000">
    <property type="entry name" value="Glycogen Phosphorylase B"/>
    <property type="match status" value="2"/>
</dbReference>
<evidence type="ECO:0000259" key="1">
    <source>
        <dbReference type="Pfam" id="PF00534"/>
    </source>
</evidence>
<name>A0A6H1U0X0_9CYAN</name>
<dbReference type="KEGG" id="oxy:HCG48_19410"/>
<evidence type="ECO:0000313" key="3">
    <source>
        <dbReference type="EMBL" id="QIZ72484.1"/>
    </source>
</evidence>